<dbReference type="Proteomes" id="UP000324260">
    <property type="component" value="Unassembled WGS sequence"/>
</dbReference>
<dbReference type="InterPro" id="IPR025948">
    <property type="entry name" value="HTH-like_dom"/>
</dbReference>
<sequence length="145" mass="16666">MSFQECSEHSVKTTAGPPEMLYGQHMAVCSALAASRSALYHHSQAQDQRPVLLWIQKVTTTRVRYGYRRVHALFKREGRNVSHKRVYRLYRETDLSLQHKQARRRPDGCTSSCTSARHGNGSSVEHGLHQWHLVQWPATTRPDTD</sequence>
<reference evidence="3 4" key="1">
    <citation type="submission" date="2019-08" db="EMBL/GenBank/DDBJ databases">
        <title>Draft Genome Sequence of Halomonas eurihalina Isolated from Preserved Hide-surface.</title>
        <authorList>
            <person name="Hussain S.A."/>
            <person name="Xu A."/>
            <person name="Sarker M."/>
            <person name="Sommers C."/>
        </authorList>
    </citation>
    <scope>NUCLEOTIDE SEQUENCE [LARGE SCALE GENOMIC DNA]</scope>
    <source>
        <strain evidence="3 4">MS1</strain>
    </source>
</reference>
<feature type="domain" description="HTH-like" evidence="2">
    <location>
        <begin position="55"/>
        <end position="101"/>
    </location>
</feature>
<feature type="region of interest" description="Disordered" evidence="1">
    <location>
        <begin position="99"/>
        <end position="121"/>
    </location>
</feature>
<name>A0A5D9DB38_HALER</name>
<dbReference type="Pfam" id="PF13276">
    <property type="entry name" value="HTH_21"/>
    <property type="match status" value="1"/>
</dbReference>
<accession>A0A5D9DB38</accession>
<dbReference type="RefSeq" id="WP_149320901.1">
    <property type="nucleotide sequence ID" value="NZ_JARWAH010000002.1"/>
</dbReference>
<evidence type="ECO:0000313" key="3">
    <source>
        <dbReference type="EMBL" id="TZG40927.1"/>
    </source>
</evidence>
<evidence type="ECO:0000256" key="1">
    <source>
        <dbReference type="SAM" id="MobiDB-lite"/>
    </source>
</evidence>
<dbReference type="PANTHER" id="PTHR47515">
    <property type="entry name" value="LOW CALCIUM RESPONSE LOCUS PROTEIN T"/>
    <property type="match status" value="1"/>
</dbReference>
<comment type="caution">
    <text evidence="3">The sequence shown here is derived from an EMBL/GenBank/DDBJ whole genome shotgun (WGS) entry which is preliminary data.</text>
</comment>
<proteinExistence type="predicted"/>
<dbReference type="OrthoDB" id="9774685at2"/>
<protein>
    <submittedName>
        <fullName evidence="3">Transposase</fullName>
    </submittedName>
</protein>
<feature type="compositionally biased region" description="Polar residues" evidence="1">
    <location>
        <begin position="109"/>
        <end position="121"/>
    </location>
</feature>
<dbReference type="EMBL" id="VTPU01000002">
    <property type="protein sequence ID" value="TZG40927.1"/>
    <property type="molecule type" value="Genomic_DNA"/>
</dbReference>
<gene>
    <name evidence="3" type="ORF">FZZ93_03230</name>
</gene>
<keyword evidence="4" id="KW-1185">Reference proteome</keyword>
<evidence type="ECO:0000259" key="2">
    <source>
        <dbReference type="Pfam" id="PF13276"/>
    </source>
</evidence>
<evidence type="ECO:0000313" key="4">
    <source>
        <dbReference type="Proteomes" id="UP000324260"/>
    </source>
</evidence>
<dbReference type="AlphaFoldDB" id="A0A5D9DB38"/>
<dbReference type="PANTHER" id="PTHR47515:SF1">
    <property type="entry name" value="BLR2054 PROTEIN"/>
    <property type="match status" value="1"/>
</dbReference>
<organism evidence="3 4">
    <name type="scientific">Halomonas eurihalina</name>
    <dbReference type="NCBI Taxonomy" id="42566"/>
    <lineage>
        <taxon>Bacteria</taxon>
        <taxon>Pseudomonadati</taxon>
        <taxon>Pseudomonadota</taxon>
        <taxon>Gammaproteobacteria</taxon>
        <taxon>Oceanospirillales</taxon>
        <taxon>Halomonadaceae</taxon>
        <taxon>Halomonas</taxon>
    </lineage>
</organism>